<reference evidence="6" key="2">
    <citation type="submission" date="2021-01" db="EMBL/GenBank/DDBJ databases">
        <authorList>
            <person name="Yu Y."/>
        </authorList>
    </citation>
    <scope>NUCLEOTIDE SEQUENCE</scope>
    <source>
        <strain evidence="6">As-5</strain>
        <strain evidence="7">As-6</strain>
    </source>
</reference>
<protein>
    <recommendedName>
        <fullName evidence="10">DUF1295 domain-containing protein</fullName>
    </recommendedName>
</protein>
<dbReference type="AlphaFoldDB" id="A0AAW4GFQ3"/>
<dbReference type="EMBL" id="JAFFTB010000035">
    <property type="protein sequence ID" value="MBM9940264.1"/>
    <property type="molecule type" value="Genomic_DNA"/>
</dbReference>
<dbReference type="Pfam" id="PF04140">
    <property type="entry name" value="ICMT"/>
    <property type="match status" value="1"/>
</dbReference>
<dbReference type="RefSeq" id="WP_205406022.1">
    <property type="nucleotide sequence ID" value="NZ_JAFFTA010000014.1"/>
</dbReference>
<name>A0AAW4GFQ3_9GAMM</name>
<dbReference type="GO" id="GO:0004671">
    <property type="term" value="F:protein C-terminal S-isoprenylcysteine carboxyl O-methyltransferase activity"/>
    <property type="evidence" value="ECO:0007669"/>
    <property type="project" value="InterPro"/>
</dbReference>
<dbReference type="GO" id="GO:0016020">
    <property type="term" value="C:membrane"/>
    <property type="evidence" value="ECO:0007669"/>
    <property type="project" value="UniProtKB-SubCell"/>
</dbReference>
<accession>A0AAW4GFQ3</accession>
<dbReference type="Gene3D" id="1.20.120.1630">
    <property type="match status" value="1"/>
</dbReference>
<feature type="transmembrane region" description="Helical" evidence="5">
    <location>
        <begin position="159"/>
        <end position="180"/>
    </location>
</feature>
<dbReference type="EMBL" id="JAFFTA010000014">
    <property type="protein sequence ID" value="MBM9913557.1"/>
    <property type="molecule type" value="Genomic_DNA"/>
</dbReference>
<sequence>MAFALGGGAATLLLALLVGAAVPMWWLEYRPVRRDYAMPLVSEALPGMLVVCSLMICSILIQLAVGGMKGAAVGVLLLPALLVAAVGLLLALLRPASISMSILLAGNAVGKMVRRKALDPDERTAFLGWAVKAVFLPLMLGWALVWLDGFERQLDGTDFMFWFSAPFLCMYAIDTAFGALGYMSTSRSIDAHIRSVDSTWLGWLSALACYPPLSALIFDVILVYRHASDWTAWLQAGSIAAYAWGGVILALTWIYTWSTIVFGPRFSNLTHRGIITSGPYRWSKHPAYLGKNLSWWLISVPFLPVMGWGQAVLHCMALLGVNAIYYLRARTEERHLRQDPVYVQYTEWIRENGVVAKLRRFLTARLRVFA</sequence>
<keyword evidence="3 5" id="KW-1133">Transmembrane helix</keyword>
<comment type="subcellular location">
    <subcellularLocation>
        <location evidence="1">Membrane</location>
        <topology evidence="1">Multi-pass membrane protein</topology>
    </subcellularLocation>
</comment>
<evidence type="ECO:0000256" key="1">
    <source>
        <dbReference type="ARBA" id="ARBA00004141"/>
    </source>
</evidence>
<evidence type="ECO:0000313" key="9">
    <source>
        <dbReference type="Proteomes" id="UP000784064"/>
    </source>
</evidence>
<feature type="transmembrane region" description="Helical" evidence="5">
    <location>
        <begin position="236"/>
        <end position="255"/>
    </location>
</feature>
<keyword evidence="4 5" id="KW-0472">Membrane</keyword>
<organism evidence="6 9">
    <name type="scientific">Stenotrophomonas lactitubi</name>
    <dbReference type="NCBI Taxonomy" id="2045214"/>
    <lineage>
        <taxon>Bacteria</taxon>
        <taxon>Pseudomonadati</taxon>
        <taxon>Pseudomonadota</taxon>
        <taxon>Gammaproteobacteria</taxon>
        <taxon>Lysobacterales</taxon>
        <taxon>Lysobacteraceae</taxon>
        <taxon>Stenotrophomonas</taxon>
    </lineage>
</organism>
<feature type="transmembrane region" description="Helical" evidence="5">
    <location>
        <begin position="44"/>
        <end position="65"/>
    </location>
</feature>
<evidence type="ECO:0000313" key="7">
    <source>
        <dbReference type="EMBL" id="MBM9940264.1"/>
    </source>
</evidence>
<dbReference type="Proteomes" id="UP000749453">
    <property type="component" value="Unassembled WGS sequence"/>
</dbReference>
<evidence type="ECO:0000256" key="5">
    <source>
        <dbReference type="SAM" id="Phobius"/>
    </source>
</evidence>
<keyword evidence="2 5" id="KW-0812">Transmembrane</keyword>
<dbReference type="InterPro" id="IPR007269">
    <property type="entry name" value="ICMT_MeTrfase"/>
</dbReference>
<proteinExistence type="predicted"/>
<keyword evidence="8" id="KW-1185">Reference proteome</keyword>
<feature type="transmembrane region" description="Helical" evidence="5">
    <location>
        <begin position="200"/>
        <end position="224"/>
    </location>
</feature>
<evidence type="ECO:0000256" key="4">
    <source>
        <dbReference type="ARBA" id="ARBA00023136"/>
    </source>
</evidence>
<gene>
    <name evidence="6" type="ORF">JJW18_08745</name>
    <name evidence="7" type="ORF">JJW19_19170</name>
</gene>
<feature type="transmembrane region" description="Helical" evidence="5">
    <location>
        <begin position="305"/>
        <end position="327"/>
    </location>
</feature>
<evidence type="ECO:0000256" key="3">
    <source>
        <dbReference type="ARBA" id="ARBA00022989"/>
    </source>
</evidence>
<feature type="transmembrane region" description="Helical" evidence="5">
    <location>
        <begin position="126"/>
        <end position="147"/>
    </location>
</feature>
<evidence type="ECO:0000313" key="6">
    <source>
        <dbReference type="EMBL" id="MBM9913557.1"/>
    </source>
</evidence>
<reference evidence="8" key="1">
    <citation type="submission" date="2021-01" db="EMBL/GenBank/DDBJ databases">
        <title>Stenotrophomonas maltophilia.</title>
        <authorList>
            <person name="Yu Y."/>
        </authorList>
    </citation>
    <scope>NUCLEOTIDE SEQUENCE [LARGE SCALE GENOMIC DNA]</scope>
    <source>
        <strain evidence="8">As-6</strain>
    </source>
</reference>
<evidence type="ECO:0008006" key="10">
    <source>
        <dbReference type="Google" id="ProtNLM"/>
    </source>
</evidence>
<feature type="transmembrane region" description="Helical" evidence="5">
    <location>
        <begin position="72"/>
        <end position="93"/>
    </location>
</feature>
<dbReference type="Proteomes" id="UP000784064">
    <property type="component" value="Unassembled WGS sequence"/>
</dbReference>
<evidence type="ECO:0000256" key="2">
    <source>
        <dbReference type="ARBA" id="ARBA00022692"/>
    </source>
</evidence>
<evidence type="ECO:0000313" key="8">
    <source>
        <dbReference type="Proteomes" id="UP000749453"/>
    </source>
</evidence>
<comment type="caution">
    <text evidence="6">The sequence shown here is derived from an EMBL/GenBank/DDBJ whole genome shotgun (WGS) entry which is preliminary data.</text>
</comment>